<organism evidence="6 7">
    <name type="scientific">Alienimonas chondri</name>
    <dbReference type="NCBI Taxonomy" id="2681879"/>
    <lineage>
        <taxon>Bacteria</taxon>
        <taxon>Pseudomonadati</taxon>
        <taxon>Planctomycetota</taxon>
        <taxon>Planctomycetia</taxon>
        <taxon>Planctomycetales</taxon>
        <taxon>Planctomycetaceae</taxon>
        <taxon>Alienimonas</taxon>
    </lineage>
</organism>
<evidence type="ECO:0000256" key="5">
    <source>
        <dbReference type="SAM" id="Phobius"/>
    </source>
</evidence>
<feature type="transmembrane region" description="Helical" evidence="5">
    <location>
        <begin position="36"/>
        <end position="58"/>
    </location>
</feature>
<dbReference type="Gene3D" id="1.10.287.470">
    <property type="entry name" value="Helix hairpin bin"/>
    <property type="match status" value="1"/>
</dbReference>
<evidence type="ECO:0000256" key="2">
    <source>
        <dbReference type="ARBA" id="ARBA00023054"/>
    </source>
</evidence>
<sequence length="487" mass="53080">MPDARNQSALLLSDRVGRDRALPGLRLVRSSRRVRLFGHALLVGLAFVVVAMLLGPWIQTVAGSGSVVAYDPQGRQQVVQARIEGVITRWADGIRENARVEKGDFIVELADVDPDLLSRLDRQRQQAADQVTLAESARTAAERGVAASESVVESNRSQLAFLQEALADTLDALDREIEGAQQKVKAEEQALAKAQATLVQAKADHDRQLALFKDGFAAQAKFQEAEQKYLGATADVAKHEAYLEDAKLAVQAKQSLRPAKERELQAKMDEVRAKIRKSESDVAKAESDLQKAGAEVAKANSYLLDAESKLAKQQRQEVFAPRSGIVTQLIADGGSGLVKKGDPLFVLVPDDADRAVQIWLDGNDAPLVTVGRKVRLQFEGWPAVQFAGWPSVAVGTFGGQIASVDAIDDGMGRYRVLVTPDPDDDPWPEDRYLRQGVRANGWVLLNEVALGYEMWRRMNGFPPVLTDPPGAKNAKSGPKPVEMGKTK</sequence>
<keyword evidence="2 3" id="KW-0175">Coiled coil</keyword>
<evidence type="ECO:0000256" key="4">
    <source>
        <dbReference type="SAM" id="MobiDB-lite"/>
    </source>
</evidence>
<dbReference type="PANTHER" id="PTHR32347">
    <property type="entry name" value="EFFLUX SYSTEM COMPONENT YKNX-RELATED"/>
    <property type="match status" value="1"/>
</dbReference>
<dbReference type="RefSeq" id="WP_171187049.1">
    <property type="nucleotide sequence ID" value="NZ_WTPX01000068.1"/>
</dbReference>
<comment type="subcellular location">
    <subcellularLocation>
        <location evidence="1">Cell envelope</location>
    </subcellularLocation>
</comment>
<dbReference type="InterPro" id="IPR050465">
    <property type="entry name" value="UPF0194_transport"/>
</dbReference>
<dbReference type="PANTHER" id="PTHR32347:SF23">
    <property type="entry name" value="BLL5650 PROTEIN"/>
    <property type="match status" value="1"/>
</dbReference>
<feature type="coiled-coil region" evidence="3">
    <location>
        <begin position="261"/>
        <end position="295"/>
    </location>
</feature>
<feature type="coiled-coil region" evidence="3">
    <location>
        <begin position="163"/>
        <end position="204"/>
    </location>
</feature>
<keyword evidence="5" id="KW-0812">Transmembrane</keyword>
<protein>
    <recommendedName>
        <fullName evidence="8">HlyD family efflux transporter periplasmic adaptor subunit</fullName>
    </recommendedName>
</protein>
<comment type="caution">
    <text evidence="6">The sequence shown here is derived from an EMBL/GenBank/DDBJ whole genome shotgun (WGS) entry which is preliminary data.</text>
</comment>
<evidence type="ECO:0000313" key="6">
    <source>
        <dbReference type="EMBL" id="NNJ26231.1"/>
    </source>
</evidence>
<proteinExistence type="predicted"/>
<dbReference type="Proteomes" id="UP000609651">
    <property type="component" value="Unassembled WGS sequence"/>
</dbReference>
<evidence type="ECO:0000256" key="3">
    <source>
        <dbReference type="SAM" id="Coils"/>
    </source>
</evidence>
<gene>
    <name evidence="6" type="ORF">LzC2_23120</name>
</gene>
<reference evidence="6 7" key="1">
    <citation type="journal article" date="2020" name="Syst. Appl. Microbiol.">
        <title>Alienimonas chondri sp. nov., a novel planctomycete isolated from the biofilm of the red alga Chondrus crispus.</title>
        <authorList>
            <person name="Vitorino I."/>
            <person name="Albuquerque L."/>
            <person name="Wiegand S."/>
            <person name="Kallscheuer N."/>
            <person name="da Costa M.S."/>
            <person name="Lobo-da-Cunha A."/>
            <person name="Jogler C."/>
            <person name="Lage O.M."/>
        </authorList>
    </citation>
    <scope>NUCLEOTIDE SEQUENCE [LARGE SCALE GENOMIC DNA]</scope>
    <source>
        <strain evidence="6 7">LzC2</strain>
    </source>
</reference>
<dbReference type="EMBL" id="WTPX01000068">
    <property type="protein sequence ID" value="NNJ26231.1"/>
    <property type="molecule type" value="Genomic_DNA"/>
</dbReference>
<evidence type="ECO:0008006" key="8">
    <source>
        <dbReference type="Google" id="ProtNLM"/>
    </source>
</evidence>
<feature type="region of interest" description="Disordered" evidence="4">
    <location>
        <begin position="463"/>
        <end position="487"/>
    </location>
</feature>
<evidence type="ECO:0000256" key="1">
    <source>
        <dbReference type="ARBA" id="ARBA00004196"/>
    </source>
</evidence>
<name>A0ABX1VE28_9PLAN</name>
<evidence type="ECO:0000313" key="7">
    <source>
        <dbReference type="Proteomes" id="UP000609651"/>
    </source>
</evidence>
<keyword evidence="5" id="KW-0472">Membrane</keyword>
<keyword evidence="5" id="KW-1133">Transmembrane helix</keyword>
<accession>A0ABX1VE28</accession>
<keyword evidence="7" id="KW-1185">Reference proteome</keyword>